<dbReference type="Proteomes" id="UP000241260">
    <property type="component" value="Segment"/>
</dbReference>
<dbReference type="EMBL" id="MG655268">
    <property type="protein sequence ID" value="AUG86364.1"/>
    <property type="molecule type" value="Genomic_DNA"/>
</dbReference>
<evidence type="ECO:0000313" key="2">
    <source>
        <dbReference type="Proteomes" id="UP000241260"/>
    </source>
</evidence>
<accession>A0A2H5BJB7</accession>
<gene>
    <name evidence="1" type="ORF">DESERTFOX_257</name>
</gene>
<protein>
    <submittedName>
        <fullName evidence="1">Uncharacterized protein</fullName>
    </submittedName>
</protein>
<name>A0A2H5BJB7_9CAUD</name>
<proteinExistence type="predicted"/>
<organism evidence="1 2">
    <name type="scientific">Erwinia phage vB_EamM_Desertfox</name>
    <dbReference type="NCBI Taxonomy" id="2060127"/>
    <lineage>
        <taxon>Viruses</taxon>
        <taxon>Duplodnaviria</taxon>
        <taxon>Heunggongvirae</taxon>
        <taxon>Uroviricota</taxon>
        <taxon>Caudoviricetes</taxon>
        <taxon>Chimalliviridae</taxon>
        <taxon>Agricanvirus</taxon>
        <taxon>Agricanvirus desertfox</taxon>
    </lineage>
</organism>
<sequence>MSHKNRAPQIKLTGIRDGENDVYIPVAGLGIANAAGITYDPTAISSALDKLRTDRRYFDNLQSHPYYQQNLFTKYIGLIPDDADYRGTPVQRHPFMREMALRFGIALESVRLNSHRQTGKSNFMYYRMVQFHNHYLQEMTDIKASKPIPIDLTRYLKLITGKDFWEKPGVGAWGSEFTELYFHRHQAGSGGKSMFYNMLPRIKLHLAGIHATLGGRPWIYHNVVSRGPAGFWPATIEYGMASNGPAMTAQLNRERMIKPKKGRA</sequence>
<evidence type="ECO:0000313" key="1">
    <source>
        <dbReference type="EMBL" id="AUG86364.1"/>
    </source>
</evidence>
<keyword evidence="2" id="KW-1185">Reference proteome</keyword>
<reference evidence="2" key="1">
    <citation type="submission" date="2017-12" db="EMBL/GenBank/DDBJ databases">
        <authorList>
            <person name="Sharma R."/>
            <person name="Yeates E.L."/>
            <person name="Beatty N.J."/>
            <person name="Choi M.C."/>
            <person name="Duncan S."/>
            <person name="Fajardo C.P."/>
            <person name="Ferguson H.P."/>
            <person name="Kruger J.L."/>
            <person name="Webb C.J."/>
            <person name="Grose J.H."/>
        </authorList>
    </citation>
    <scope>NUCLEOTIDE SEQUENCE [LARGE SCALE GENOMIC DNA]</scope>
</reference>